<feature type="region of interest" description="Disordered" evidence="1">
    <location>
        <begin position="423"/>
        <end position="478"/>
    </location>
</feature>
<dbReference type="Gene3D" id="1.20.140.160">
    <property type="match status" value="1"/>
</dbReference>
<dbReference type="Proteomes" id="UP000656804">
    <property type="component" value="Unassembled WGS sequence"/>
</dbReference>
<comment type="caution">
    <text evidence="2">The sequence shown here is derived from an EMBL/GenBank/DDBJ whole genome shotgun (WGS) entry which is preliminary data.</text>
</comment>
<evidence type="ECO:0008006" key="4">
    <source>
        <dbReference type="Google" id="ProtNLM"/>
    </source>
</evidence>
<evidence type="ECO:0000256" key="1">
    <source>
        <dbReference type="SAM" id="MobiDB-lite"/>
    </source>
</evidence>
<feature type="compositionally biased region" description="Low complexity" evidence="1">
    <location>
        <begin position="627"/>
        <end position="640"/>
    </location>
</feature>
<sequence>MRNPEQFDAFYADTRRRMLLGAYALTGDLRAAKAAVRDAYAIAWHHWPKVDRSGEADAWEAWLRPVAWQHAHRRHTARLWHRERSITDEQRATLDALGKLGYLHRRVLLLAHLAVVSLPDMAREVGQTTPETERLLQSATTEFSLHRQIPSTATPQALRDLATVTDAEAWPRVTRVRRAGDARRRTHTAVGVVAAVAVTVTAGVVLTDPSGAQPRLDRVGESVAGVAPLAERGEGDDGDDLPVLTDDALLDVSIAREVFAGPAWKVAETHTNAEGDGRALPCQASRFPDPQADNALVRELHSAAQGKTGPRTVLTMVERSRSDAGARRGFEAASSWYSDCAQERTQLLSVWRLSGAGDEGLQFALRDSTGPGHLLVADVVRTGRYLAVTVSRRAGSSPLAPAGHAELAAASATALCALPGAGACGSQKPRLRRTDPPPAGARPALLRDSDLPPVGSLKKPWVGSDPSRAQATNPAATQCDRTSFRGAVDGAAIKAARTRTFLIPGAKLPVEFGLAESTGQLPAKAAAGFVDRIRSRMGNCADRELGADVTSLLDEGRGDAEVSAWRVATEVSEKRTVDYFMAVGRYGDTVFQVGFIPAPGATMTPADFGAVARRALARARSAAVAEQAAQKSAGQGASDGTDNQRG</sequence>
<reference evidence="2" key="1">
    <citation type="submission" date="2020-11" db="EMBL/GenBank/DDBJ databases">
        <title>Nocardioides sp. CBS4Y-1, whole genome shotgun sequence.</title>
        <authorList>
            <person name="Tuo L."/>
        </authorList>
    </citation>
    <scope>NUCLEOTIDE SEQUENCE</scope>
    <source>
        <strain evidence="2">CBS4Y-1</strain>
    </source>
</reference>
<evidence type="ECO:0000313" key="3">
    <source>
        <dbReference type="Proteomes" id="UP000656804"/>
    </source>
</evidence>
<dbReference type="RefSeq" id="WP_194503005.1">
    <property type="nucleotide sequence ID" value="NZ_JADIVZ010000003.1"/>
</dbReference>
<organism evidence="2 3">
    <name type="scientific">Nocardioides acrostichi</name>
    <dbReference type="NCBI Taxonomy" id="2784339"/>
    <lineage>
        <taxon>Bacteria</taxon>
        <taxon>Bacillati</taxon>
        <taxon>Actinomycetota</taxon>
        <taxon>Actinomycetes</taxon>
        <taxon>Propionibacteriales</taxon>
        <taxon>Nocardioidaceae</taxon>
        <taxon>Nocardioides</taxon>
    </lineage>
</organism>
<feature type="region of interest" description="Disordered" evidence="1">
    <location>
        <begin position="627"/>
        <end position="646"/>
    </location>
</feature>
<accession>A0A930UX45</accession>
<proteinExistence type="predicted"/>
<protein>
    <recommendedName>
        <fullName evidence="4">DNA-directed RNA polymerase specialized sigma24 family protein</fullName>
    </recommendedName>
</protein>
<dbReference type="AlphaFoldDB" id="A0A930UX45"/>
<name>A0A930UX45_9ACTN</name>
<keyword evidence="3" id="KW-1185">Reference proteome</keyword>
<feature type="compositionally biased region" description="Polar residues" evidence="1">
    <location>
        <begin position="467"/>
        <end position="478"/>
    </location>
</feature>
<dbReference type="EMBL" id="JADIVZ010000003">
    <property type="protein sequence ID" value="MBF4161741.1"/>
    <property type="molecule type" value="Genomic_DNA"/>
</dbReference>
<gene>
    <name evidence="2" type="ORF">ISG29_08560</name>
</gene>
<evidence type="ECO:0000313" key="2">
    <source>
        <dbReference type="EMBL" id="MBF4161741.1"/>
    </source>
</evidence>